<gene>
    <name evidence="1" type="ORF">FRZ67_11230</name>
</gene>
<dbReference type="KEGG" id="pgin:FRZ67_11230"/>
<dbReference type="InterPro" id="IPR036520">
    <property type="entry name" value="UPF0759_sf"/>
</dbReference>
<dbReference type="EMBL" id="CP042435">
    <property type="protein sequence ID" value="QEC67841.1"/>
    <property type="molecule type" value="Genomic_DNA"/>
</dbReference>
<dbReference type="PANTHER" id="PTHR30348">
    <property type="entry name" value="UNCHARACTERIZED PROTEIN YECE"/>
    <property type="match status" value="1"/>
</dbReference>
<dbReference type="SUPFAM" id="SSF117396">
    <property type="entry name" value="TM1631-like"/>
    <property type="match status" value="1"/>
</dbReference>
<dbReference type="Pfam" id="PF01904">
    <property type="entry name" value="DUF72"/>
    <property type="match status" value="1"/>
</dbReference>
<dbReference type="OrthoDB" id="9780310at2"/>
<dbReference type="RefSeq" id="WP_147189648.1">
    <property type="nucleotide sequence ID" value="NZ_CP042435.1"/>
</dbReference>
<protein>
    <submittedName>
        <fullName evidence="1">DUF72 domain-containing protein</fullName>
    </submittedName>
</protein>
<evidence type="ECO:0000313" key="1">
    <source>
        <dbReference type="EMBL" id="QEC67841.1"/>
    </source>
</evidence>
<dbReference type="InterPro" id="IPR002763">
    <property type="entry name" value="DUF72"/>
</dbReference>
<sequence length="242" mass="28610">MQWCIGCSGFSYKEWKGNFYPQKLPQTRWFEYYSTHFNTLELNVTFYRFPQLKIMENWFAKSPEDFLFAVKAPRLITHYKKFNDCQQLLSDFYTTISKGLKNKLGPVLFQLPPQIKYDEIFLQKLIYSVDNSFNNVIEFRHSGWWRQDVYDILKKHGITFCGINHPQLPADVITNTPLVYYRFHGAPKLYYDEYAKADITTMANDILSSKRAKDVFVFFNNTATMAAINNANQLKQYIATNR</sequence>
<dbReference type="PANTHER" id="PTHR30348:SF4">
    <property type="entry name" value="DUF72 DOMAIN-CONTAINING PROTEIN"/>
    <property type="match status" value="1"/>
</dbReference>
<evidence type="ECO:0000313" key="2">
    <source>
        <dbReference type="Proteomes" id="UP000321533"/>
    </source>
</evidence>
<dbReference type="Gene3D" id="3.20.20.410">
    <property type="entry name" value="Protein of unknown function UPF0759"/>
    <property type="match status" value="1"/>
</dbReference>
<name>A0A5B8VAE8_9BACT</name>
<reference evidence="1 2" key="1">
    <citation type="journal article" date="2016" name="Int. J. Syst. Evol. Microbiol.">
        <title>Panacibacter ginsenosidivorans gen. nov., sp. nov., with ginsenoside converting activity isolated from soil of a ginseng field.</title>
        <authorList>
            <person name="Siddiqi M.Z."/>
            <person name="Muhammad Shafi S."/>
            <person name="Choi K.D."/>
            <person name="Im W.T."/>
        </authorList>
    </citation>
    <scope>NUCLEOTIDE SEQUENCE [LARGE SCALE GENOMIC DNA]</scope>
    <source>
        <strain evidence="1 2">Gsoil1550</strain>
    </source>
</reference>
<keyword evidence="2" id="KW-1185">Reference proteome</keyword>
<proteinExistence type="predicted"/>
<organism evidence="1 2">
    <name type="scientific">Panacibacter ginsenosidivorans</name>
    <dbReference type="NCBI Taxonomy" id="1813871"/>
    <lineage>
        <taxon>Bacteria</taxon>
        <taxon>Pseudomonadati</taxon>
        <taxon>Bacteroidota</taxon>
        <taxon>Chitinophagia</taxon>
        <taxon>Chitinophagales</taxon>
        <taxon>Chitinophagaceae</taxon>
        <taxon>Panacibacter</taxon>
    </lineage>
</organism>
<dbReference type="Proteomes" id="UP000321533">
    <property type="component" value="Chromosome"/>
</dbReference>
<accession>A0A5B8VAE8</accession>
<dbReference type="AlphaFoldDB" id="A0A5B8VAE8"/>